<keyword evidence="2" id="KW-1185">Reference proteome</keyword>
<sequence>MAQEGTQGIPIDVGEPWGLPLNVRILPEYLRELGYETHIVGKWHLGYYMKSLTPTYRGFDSFYGFYNGEEDYYSHNVTYVEGQWKVFHNVIYGKGTGDYTEQAEGMVDTVDQSVGQVFETLEEAGMLDNVIVLFSSDNGGTPFGDHSSRSFNWPLRGLKLSVWEGSTRVPAFVWSPLLKERRGVSHQLMHLTDWFTTFYRVAGGNVSNLEYVDGHDMWDYLSNGTGSPRTELVYNIDTLYPEESSVAAIRNSRYKLVLDATGAGNARFRTTGGRRPFNDLDKLLARSKAAESLRKFYNTDRLTFPNDWRQRATLTCGAETTENFCPDDKVFLFDIVKDPCELNNLAEEHPEIVSTLKKRLDYYRSVAIPPRNKAIDPASFPENHNGTWAPWVESS</sequence>
<reference evidence="1" key="1">
    <citation type="submission" date="2020-05" db="EMBL/GenBank/DDBJ databases">
        <title>Large-scale comparative analyses of tick genomes elucidate their genetic diversity and vector capacities.</title>
        <authorList>
            <person name="Jia N."/>
            <person name="Wang J."/>
            <person name="Shi W."/>
            <person name="Du L."/>
            <person name="Sun Y."/>
            <person name="Zhan W."/>
            <person name="Jiang J."/>
            <person name="Wang Q."/>
            <person name="Zhang B."/>
            <person name="Ji P."/>
            <person name="Sakyi L.B."/>
            <person name="Cui X."/>
            <person name="Yuan T."/>
            <person name="Jiang B."/>
            <person name="Yang W."/>
            <person name="Lam T.T.-Y."/>
            <person name="Chang Q."/>
            <person name="Ding S."/>
            <person name="Wang X."/>
            <person name="Zhu J."/>
            <person name="Ruan X."/>
            <person name="Zhao L."/>
            <person name="Wei J."/>
            <person name="Que T."/>
            <person name="Du C."/>
            <person name="Cheng J."/>
            <person name="Dai P."/>
            <person name="Han X."/>
            <person name="Huang E."/>
            <person name="Gao Y."/>
            <person name="Liu J."/>
            <person name="Shao H."/>
            <person name="Ye R."/>
            <person name="Li L."/>
            <person name="Wei W."/>
            <person name="Wang X."/>
            <person name="Wang C."/>
            <person name="Yang T."/>
            <person name="Huo Q."/>
            <person name="Li W."/>
            <person name="Guo W."/>
            <person name="Chen H."/>
            <person name="Zhou L."/>
            <person name="Ni X."/>
            <person name="Tian J."/>
            <person name="Zhou Y."/>
            <person name="Sheng Y."/>
            <person name="Liu T."/>
            <person name="Pan Y."/>
            <person name="Xia L."/>
            <person name="Li J."/>
            <person name="Zhao F."/>
            <person name="Cao W."/>
        </authorList>
    </citation>
    <scope>NUCLEOTIDE SEQUENCE</scope>
    <source>
        <strain evidence="1">Dsil-2018</strain>
    </source>
</reference>
<evidence type="ECO:0000313" key="2">
    <source>
        <dbReference type="Proteomes" id="UP000821865"/>
    </source>
</evidence>
<gene>
    <name evidence="1" type="ORF">HPB49_019304</name>
</gene>
<dbReference type="Proteomes" id="UP000821865">
    <property type="component" value="Chromosome 5"/>
</dbReference>
<name>A0ACB8CSR7_DERSI</name>
<accession>A0ACB8CSR7</accession>
<evidence type="ECO:0000313" key="1">
    <source>
        <dbReference type="EMBL" id="KAH7950067.1"/>
    </source>
</evidence>
<protein>
    <submittedName>
        <fullName evidence="1">Uncharacterized protein</fullName>
    </submittedName>
</protein>
<dbReference type="EMBL" id="CM023474">
    <property type="protein sequence ID" value="KAH7950067.1"/>
    <property type="molecule type" value="Genomic_DNA"/>
</dbReference>
<proteinExistence type="predicted"/>
<comment type="caution">
    <text evidence="1">The sequence shown here is derived from an EMBL/GenBank/DDBJ whole genome shotgun (WGS) entry which is preliminary data.</text>
</comment>
<organism evidence="1 2">
    <name type="scientific">Dermacentor silvarum</name>
    <name type="common">Tick</name>
    <dbReference type="NCBI Taxonomy" id="543639"/>
    <lineage>
        <taxon>Eukaryota</taxon>
        <taxon>Metazoa</taxon>
        <taxon>Ecdysozoa</taxon>
        <taxon>Arthropoda</taxon>
        <taxon>Chelicerata</taxon>
        <taxon>Arachnida</taxon>
        <taxon>Acari</taxon>
        <taxon>Parasitiformes</taxon>
        <taxon>Ixodida</taxon>
        <taxon>Ixodoidea</taxon>
        <taxon>Ixodidae</taxon>
        <taxon>Rhipicephalinae</taxon>
        <taxon>Dermacentor</taxon>
    </lineage>
</organism>